<dbReference type="GO" id="GO:0016538">
    <property type="term" value="F:cyclin-dependent protein serine/threonine kinase regulator activity"/>
    <property type="evidence" value="ECO:0007669"/>
    <property type="project" value="TreeGrafter"/>
</dbReference>
<dbReference type="AlphaFoldDB" id="A0A061BAZ3"/>
<feature type="compositionally biased region" description="Low complexity" evidence="2">
    <location>
        <begin position="194"/>
        <end position="211"/>
    </location>
</feature>
<dbReference type="PhylomeDB" id="A0A061BAZ3"/>
<dbReference type="PANTHER" id="PTHR15615">
    <property type="match status" value="1"/>
</dbReference>
<evidence type="ECO:0000259" key="3">
    <source>
        <dbReference type="SMART" id="SM00385"/>
    </source>
</evidence>
<dbReference type="InterPro" id="IPR013763">
    <property type="entry name" value="Cyclin-like_dom"/>
</dbReference>
<comment type="similarity">
    <text evidence="1">Belongs to the cyclin family.</text>
</comment>
<dbReference type="Gene3D" id="1.10.472.10">
    <property type="entry name" value="Cyclin-like"/>
    <property type="match status" value="1"/>
</dbReference>
<dbReference type="GO" id="GO:0019901">
    <property type="term" value="F:protein kinase binding"/>
    <property type="evidence" value="ECO:0007669"/>
    <property type="project" value="InterPro"/>
</dbReference>
<feature type="compositionally biased region" description="Low complexity" evidence="2">
    <location>
        <begin position="243"/>
        <end position="261"/>
    </location>
</feature>
<dbReference type="PIRSF" id="PIRSF016511">
    <property type="entry name" value="Cyclin_Pcl"/>
    <property type="match status" value="1"/>
</dbReference>
<dbReference type="InterPro" id="IPR006671">
    <property type="entry name" value="Cyclin_N"/>
</dbReference>
<evidence type="ECO:0000313" key="4">
    <source>
        <dbReference type="EMBL" id="CDR47100.1"/>
    </source>
</evidence>
<dbReference type="GO" id="GO:0051726">
    <property type="term" value="P:regulation of cell cycle"/>
    <property type="evidence" value="ECO:0007669"/>
    <property type="project" value="InterPro"/>
</dbReference>
<keyword evidence="1" id="KW-0195">Cyclin</keyword>
<dbReference type="InterPro" id="IPR013922">
    <property type="entry name" value="Cyclin_PHO80-like"/>
</dbReference>
<dbReference type="Pfam" id="PF00134">
    <property type="entry name" value="Cyclin_N"/>
    <property type="match status" value="1"/>
</dbReference>
<name>A0A061BAZ3_CYBFA</name>
<sequence length="316" mass="35197">MSDAQALSVLMKSPVTHEMVSHIVNVTLKVIQCKKSKVLPSPPSSPNGKSSNKHLPSLMTFISRLVRYSNVYTGTLLNTLVYLERLSAKLPKNAQGLPCTLHRIFLAALIISAKFHNDSSPKNKHWAKYTDGLFTVEEINLMERQLLQLMNWDVIVSESELSHALRRFTEPIKQDLKKAVRIRRSISKQRLQQSCSTTFSSTSSPPQYQYTASSTTTPSPIHYPVAHTPYTNINGITPRHMRSQSSSSISSIGSSISSSPSTMTDDDEVLTARLAQVQYAYQPQMKSVDYPMQGKGHSHGIDDDEVFLTSLWGSSV</sequence>
<dbReference type="SUPFAM" id="SSF47954">
    <property type="entry name" value="Cyclin-like"/>
    <property type="match status" value="1"/>
</dbReference>
<dbReference type="VEuPathDB" id="FungiDB:BON22_4651"/>
<reference evidence="4" key="1">
    <citation type="journal article" date="2014" name="Genome Announc.">
        <title>Genome sequence of the yeast Cyberlindnera fabianii (Hansenula fabianii).</title>
        <authorList>
            <person name="Freel K.C."/>
            <person name="Sarilar V."/>
            <person name="Neuveglise C."/>
            <person name="Devillers H."/>
            <person name="Friedrich A."/>
            <person name="Schacherer J."/>
        </authorList>
    </citation>
    <scope>NUCLEOTIDE SEQUENCE</scope>
    <source>
        <strain evidence="4">YJS4271</strain>
    </source>
</reference>
<evidence type="ECO:0000256" key="2">
    <source>
        <dbReference type="SAM" id="MobiDB-lite"/>
    </source>
</evidence>
<dbReference type="PANTHER" id="PTHR15615:SF114">
    <property type="entry name" value="PHO85 CYCLIN-1"/>
    <property type="match status" value="1"/>
</dbReference>
<feature type="region of interest" description="Disordered" evidence="2">
    <location>
        <begin position="194"/>
        <end position="220"/>
    </location>
</feature>
<dbReference type="InterPro" id="IPR012104">
    <property type="entry name" value="PHO85_cyclin_1/2/9"/>
</dbReference>
<protein>
    <submittedName>
        <fullName evidence="4">CYFA0S28e00782g1_1</fullName>
    </submittedName>
</protein>
<feature type="domain" description="Cyclin-like" evidence="3">
    <location>
        <begin position="60"/>
        <end position="148"/>
    </location>
</feature>
<gene>
    <name evidence="4" type="ORF">CYFA0S_28e00782g</name>
</gene>
<dbReference type="OrthoDB" id="10250320at2759"/>
<dbReference type="GO" id="GO:0005634">
    <property type="term" value="C:nucleus"/>
    <property type="evidence" value="ECO:0007669"/>
    <property type="project" value="TreeGrafter"/>
</dbReference>
<organism evidence="4">
    <name type="scientific">Cyberlindnera fabianii</name>
    <name type="common">Yeast</name>
    <name type="synonym">Hansenula fabianii</name>
    <dbReference type="NCBI Taxonomy" id="36022"/>
    <lineage>
        <taxon>Eukaryota</taxon>
        <taxon>Fungi</taxon>
        <taxon>Dikarya</taxon>
        <taxon>Ascomycota</taxon>
        <taxon>Saccharomycotina</taxon>
        <taxon>Saccharomycetes</taxon>
        <taxon>Phaffomycetales</taxon>
        <taxon>Phaffomycetaceae</taxon>
        <taxon>Cyberlindnera</taxon>
    </lineage>
</organism>
<proteinExistence type="inferred from homology"/>
<dbReference type="CDD" id="cd20557">
    <property type="entry name" value="CYCLIN_ScPCL1-like"/>
    <property type="match status" value="1"/>
</dbReference>
<accession>A0A061BAZ3</accession>
<dbReference type="GO" id="GO:0000307">
    <property type="term" value="C:cyclin-dependent protein kinase holoenzyme complex"/>
    <property type="evidence" value="ECO:0007669"/>
    <property type="project" value="TreeGrafter"/>
</dbReference>
<dbReference type="InterPro" id="IPR036915">
    <property type="entry name" value="Cyclin-like_sf"/>
</dbReference>
<feature type="region of interest" description="Disordered" evidence="2">
    <location>
        <begin position="240"/>
        <end position="265"/>
    </location>
</feature>
<evidence type="ECO:0000256" key="1">
    <source>
        <dbReference type="RuleBase" id="RU000383"/>
    </source>
</evidence>
<dbReference type="EMBL" id="LK052913">
    <property type="protein sequence ID" value="CDR47100.1"/>
    <property type="molecule type" value="Genomic_DNA"/>
</dbReference>
<dbReference type="SMART" id="SM00385">
    <property type="entry name" value="CYCLIN"/>
    <property type="match status" value="1"/>
</dbReference>